<evidence type="ECO:0000256" key="5">
    <source>
        <dbReference type="ARBA" id="ARBA00022967"/>
    </source>
</evidence>
<evidence type="ECO:0000256" key="6">
    <source>
        <dbReference type="ARBA" id="ARBA00023027"/>
    </source>
</evidence>
<comment type="catalytic activity">
    <reaction evidence="8">
        <text>a plastoquinone + NADPH + (n+1) H(+)(in) = a plastoquinol + NADP(+) + n H(+)(out)</text>
        <dbReference type="Rhea" id="RHEA:42612"/>
        <dbReference type="Rhea" id="RHEA-COMP:9561"/>
        <dbReference type="Rhea" id="RHEA-COMP:9562"/>
        <dbReference type="ChEBI" id="CHEBI:15378"/>
        <dbReference type="ChEBI" id="CHEBI:17757"/>
        <dbReference type="ChEBI" id="CHEBI:57783"/>
        <dbReference type="ChEBI" id="CHEBI:58349"/>
        <dbReference type="ChEBI" id="CHEBI:62192"/>
    </reaction>
</comment>
<comment type="function">
    <text evidence="8">NDH-1 shuttles electrons from an unknown electron donor, via FMN and iron-sulfur (Fe-S) centers, to quinones in the respiratory and/or the photosynthetic chain. The immediate electron acceptor for the enzyme in this species is believed to be plastoquinone. Couples the redox reaction to proton translocation, and thus conserves the redox energy in a proton gradient. Cyanobacterial NDH-1 also plays a role in inorganic carbon-concentration.</text>
</comment>
<dbReference type="GO" id="GO:0016655">
    <property type="term" value="F:oxidoreductase activity, acting on NAD(P)H, quinone or similar compound as acceptor"/>
    <property type="evidence" value="ECO:0007669"/>
    <property type="project" value="UniProtKB-UniRule"/>
</dbReference>
<comment type="subcellular location">
    <subcellularLocation>
        <location evidence="8">Cellular thylakoid membrane</location>
        <topology evidence="8">Peripheral membrane protein</topology>
        <orientation evidence="8">Cytoplasmic side</orientation>
    </subcellularLocation>
</comment>
<comment type="caution">
    <text evidence="9">The sequence shown here is derived from an EMBL/GenBank/DDBJ whole genome shotgun (WGS) entry which is preliminary data.</text>
</comment>
<dbReference type="EMBL" id="JAECZC010000009">
    <property type="protein sequence ID" value="MBH8562039.1"/>
    <property type="molecule type" value="Genomic_DNA"/>
</dbReference>
<dbReference type="RefSeq" id="WP_198124018.1">
    <property type="nucleotide sequence ID" value="NZ_JAECZC010000009.1"/>
</dbReference>
<dbReference type="PANTHER" id="PTHR35515:SF1">
    <property type="entry name" value="NAD(P)H-QUINONE OXIDOREDUCTASE SUBUNIT N, CHLOROPLASTIC"/>
    <property type="match status" value="1"/>
</dbReference>
<keyword evidence="2 8" id="KW-0874">Quinone</keyword>
<organism evidence="9 10">
    <name type="scientific">Amazonocrinis nigriterrae CENA67</name>
    <dbReference type="NCBI Taxonomy" id="2794033"/>
    <lineage>
        <taxon>Bacteria</taxon>
        <taxon>Bacillati</taxon>
        <taxon>Cyanobacteriota</taxon>
        <taxon>Cyanophyceae</taxon>
        <taxon>Nostocales</taxon>
        <taxon>Nostocaceae</taxon>
        <taxon>Amazonocrinis</taxon>
        <taxon>Amazonocrinis nigriterrae</taxon>
    </lineage>
</organism>
<sequence>MALITTGNGLIRDLEKFGSLGVYVPLEGGFEGRYQRRLRAAGYTTLHITARGLGDVAAYLTGVHGVRPPHLGKKSTSSGAAVGYVYYVPPIINSHLEQLPPKSKGLVLWIIEGHILSDQEVEFLATLPSLEPRVKVVIERGGDRAFRWQPLTETFSASYKAG</sequence>
<gene>
    <name evidence="8" type="primary">ndhN</name>
    <name evidence="9" type="ORF">I8748_07610</name>
</gene>
<dbReference type="GO" id="GO:0048038">
    <property type="term" value="F:quinone binding"/>
    <property type="evidence" value="ECO:0007669"/>
    <property type="project" value="UniProtKB-KW"/>
</dbReference>
<dbReference type="AlphaFoldDB" id="A0A8J7L689"/>
<keyword evidence="4 8" id="KW-0618">Plastoquinone</keyword>
<evidence type="ECO:0000256" key="3">
    <source>
        <dbReference type="ARBA" id="ARBA00022857"/>
    </source>
</evidence>
<name>A0A8J7L689_9NOST</name>
<comment type="similarity">
    <text evidence="8">Belongs to the complex I NdhN subunit family.</text>
</comment>
<evidence type="ECO:0000256" key="8">
    <source>
        <dbReference type="HAMAP-Rule" id="MF_01353"/>
    </source>
</evidence>
<dbReference type="Pfam" id="PF11909">
    <property type="entry name" value="NdhN"/>
    <property type="match status" value="1"/>
</dbReference>
<keyword evidence="3 8" id="KW-0521">NADP</keyword>
<dbReference type="EC" id="7.1.1.-" evidence="8"/>
<comment type="catalytic activity">
    <reaction evidence="8">
        <text>a plastoquinone + NADH + (n+1) H(+)(in) = a plastoquinol + NAD(+) + n H(+)(out)</text>
        <dbReference type="Rhea" id="RHEA:42608"/>
        <dbReference type="Rhea" id="RHEA-COMP:9561"/>
        <dbReference type="Rhea" id="RHEA-COMP:9562"/>
        <dbReference type="ChEBI" id="CHEBI:15378"/>
        <dbReference type="ChEBI" id="CHEBI:17757"/>
        <dbReference type="ChEBI" id="CHEBI:57540"/>
        <dbReference type="ChEBI" id="CHEBI:57945"/>
        <dbReference type="ChEBI" id="CHEBI:62192"/>
    </reaction>
</comment>
<evidence type="ECO:0000313" key="9">
    <source>
        <dbReference type="EMBL" id="MBH8562039.1"/>
    </source>
</evidence>
<keyword evidence="7 8" id="KW-0472">Membrane</keyword>
<dbReference type="PANTHER" id="PTHR35515">
    <property type="entry name" value="NAD(P)H-QUINONE OXIDOREDUCTASE SUBUNIT N, CHLOROPLASTIC"/>
    <property type="match status" value="1"/>
</dbReference>
<keyword evidence="1 8" id="KW-0813">Transport</keyword>
<dbReference type="InterPro" id="IPR020874">
    <property type="entry name" value="NAD(P)H-quinone_OxRdtase_su_N"/>
</dbReference>
<accession>A0A8J7L689</accession>
<evidence type="ECO:0000256" key="4">
    <source>
        <dbReference type="ARBA" id="ARBA00022957"/>
    </source>
</evidence>
<proteinExistence type="inferred from homology"/>
<keyword evidence="5 8" id="KW-1278">Translocase</keyword>
<dbReference type="GO" id="GO:0031676">
    <property type="term" value="C:plasma membrane-derived thylakoid membrane"/>
    <property type="evidence" value="ECO:0007669"/>
    <property type="project" value="UniProtKB-SubCell"/>
</dbReference>
<dbReference type="HAMAP" id="MF_01353">
    <property type="entry name" value="NDH1_NDH1N"/>
    <property type="match status" value="1"/>
</dbReference>
<evidence type="ECO:0000313" key="10">
    <source>
        <dbReference type="Proteomes" id="UP000632766"/>
    </source>
</evidence>
<keyword evidence="10" id="KW-1185">Reference proteome</keyword>
<protein>
    <recommendedName>
        <fullName evidence="8">NAD(P)H-quinone oxidoreductase subunit N</fullName>
        <ecNumber evidence="8">7.1.1.-</ecNumber>
    </recommendedName>
    <alternativeName>
        <fullName evidence="8">NAD(P)H dehydrogenase I subunit N</fullName>
        <shortName evidence="8">NDH-1 subunit N</shortName>
        <shortName evidence="8">NDH-N</shortName>
    </alternativeName>
</protein>
<evidence type="ECO:0000256" key="7">
    <source>
        <dbReference type="ARBA" id="ARBA00023136"/>
    </source>
</evidence>
<evidence type="ECO:0000256" key="1">
    <source>
        <dbReference type="ARBA" id="ARBA00022448"/>
    </source>
</evidence>
<evidence type="ECO:0000256" key="2">
    <source>
        <dbReference type="ARBA" id="ARBA00022719"/>
    </source>
</evidence>
<reference evidence="9 10" key="1">
    <citation type="journal article" date="2021" name="Int. J. Syst. Evol. Microbiol.">
        <title>Amazonocrinis nigriterrae gen. nov., sp. nov., Atlanticothrix silvestris gen. nov., sp. nov. and Dendronalium phyllosphericum gen. nov., sp. nov., nostocacean cyanobacteria from Brazilian environments.</title>
        <authorList>
            <person name="Alvarenga D.O."/>
            <person name="Andreote A.P.D."/>
            <person name="Branco L.H.Z."/>
            <person name="Delbaje E."/>
            <person name="Cruz R.B."/>
            <person name="Varani A.M."/>
            <person name="Fiore M.F."/>
        </authorList>
    </citation>
    <scope>NUCLEOTIDE SEQUENCE [LARGE SCALE GENOMIC DNA]</scope>
    <source>
        <strain evidence="9 10">CENA67</strain>
    </source>
</reference>
<keyword evidence="8" id="KW-0793">Thylakoid</keyword>
<comment type="subunit">
    <text evidence="8">NDH-1 can be composed of about 15 different subunits; different subcomplexes with different compositions have been identified which probably have different functions.</text>
</comment>
<dbReference type="Proteomes" id="UP000632766">
    <property type="component" value="Unassembled WGS sequence"/>
</dbReference>
<keyword evidence="6 8" id="KW-0520">NAD</keyword>